<keyword evidence="6 12" id="KW-1003">Cell membrane</keyword>
<protein>
    <recommendedName>
        <fullName evidence="4 12">Heme exporter protein D</fullName>
    </recommendedName>
</protein>
<evidence type="ECO:0000256" key="5">
    <source>
        <dbReference type="ARBA" id="ARBA00022448"/>
    </source>
</evidence>
<comment type="caution">
    <text evidence="14">The sequence shown here is derived from an EMBL/GenBank/DDBJ whole genome shotgun (WGS) entry which is preliminary data.</text>
</comment>
<sequence length="90" mass="10408">MSFQFDSWQAFWQMGGYGFYVWLAFGVSMLAVFLVIYESIWSKKQLIKAVNAQIARKKRIKQNQQKNLKQADDPKQDNAQPTSVQEGKSS</sequence>
<keyword evidence="10 12" id="KW-1133">Transmembrane helix</keyword>
<dbReference type="GO" id="GO:1903607">
    <property type="term" value="P:cytochrome c biosynthetic process"/>
    <property type="evidence" value="ECO:0007669"/>
    <property type="project" value="TreeGrafter"/>
</dbReference>
<evidence type="ECO:0000256" key="8">
    <source>
        <dbReference type="ARBA" id="ARBA00022692"/>
    </source>
</evidence>
<dbReference type="PANTHER" id="PTHR37531">
    <property type="entry name" value="HEME EXPORTER PROTEIN D"/>
    <property type="match status" value="1"/>
</dbReference>
<evidence type="ECO:0000256" key="4">
    <source>
        <dbReference type="ARBA" id="ARBA00016461"/>
    </source>
</evidence>
<evidence type="ECO:0000313" key="14">
    <source>
        <dbReference type="EMBL" id="GAC15739.1"/>
    </source>
</evidence>
<dbReference type="EMBL" id="BAEN01000059">
    <property type="protein sequence ID" value="GAC15739.1"/>
    <property type="molecule type" value="Genomic_DNA"/>
</dbReference>
<evidence type="ECO:0000313" key="15">
    <source>
        <dbReference type="Proteomes" id="UP000006334"/>
    </source>
</evidence>
<dbReference type="eggNOG" id="COG3114">
    <property type="taxonomic scope" value="Bacteria"/>
</dbReference>
<keyword evidence="5 12" id="KW-0813">Transport</keyword>
<feature type="transmembrane region" description="Helical" evidence="12">
    <location>
        <begin position="20"/>
        <end position="37"/>
    </location>
</feature>
<dbReference type="STRING" id="1127673.GLIP_3118"/>
<comment type="subcellular location">
    <subcellularLocation>
        <location evidence="2 12">Cell inner membrane</location>
        <topology evidence="2 12">Single-pass membrane protein</topology>
    </subcellularLocation>
</comment>
<dbReference type="GO" id="GO:0005886">
    <property type="term" value="C:plasma membrane"/>
    <property type="evidence" value="ECO:0007669"/>
    <property type="project" value="UniProtKB-SubCell"/>
</dbReference>
<proteinExistence type="inferred from homology"/>
<evidence type="ECO:0000256" key="3">
    <source>
        <dbReference type="ARBA" id="ARBA00008741"/>
    </source>
</evidence>
<comment type="similarity">
    <text evidence="3 12">Belongs to the CcmD/CycX/HelD family.</text>
</comment>
<keyword evidence="8 12" id="KW-0812">Transmembrane</keyword>
<comment type="function">
    <text evidence="1 12">Required for the export of heme to the periplasm for the biogenesis of c-type cytochromes.</text>
</comment>
<accession>K6X536</accession>
<reference evidence="14 15" key="1">
    <citation type="journal article" date="2017" name="Antonie Van Leeuwenhoek">
        <title>Rhizobium rhizosphaerae sp. nov., a novel species isolated from rice rhizosphere.</title>
        <authorList>
            <person name="Zhao J.J."/>
            <person name="Zhang J."/>
            <person name="Zhang R.J."/>
            <person name="Zhang C.W."/>
            <person name="Yin H.Q."/>
            <person name="Zhang X.X."/>
        </authorList>
    </citation>
    <scope>NUCLEOTIDE SEQUENCE [LARGE SCALE GENOMIC DNA]</scope>
    <source>
        <strain evidence="14 15">E3</strain>
    </source>
</reference>
<dbReference type="Proteomes" id="UP000006334">
    <property type="component" value="Unassembled WGS sequence"/>
</dbReference>
<evidence type="ECO:0000256" key="7">
    <source>
        <dbReference type="ARBA" id="ARBA00022519"/>
    </source>
</evidence>
<evidence type="ECO:0000256" key="6">
    <source>
        <dbReference type="ARBA" id="ARBA00022475"/>
    </source>
</evidence>
<keyword evidence="7 12" id="KW-0997">Cell inner membrane</keyword>
<feature type="region of interest" description="Disordered" evidence="13">
    <location>
        <begin position="61"/>
        <end position="90"/>
    </location>
</feature>
<organism evidence="14 15">
    <name type="scientific">Aliiglaciecola lipolytica E3</name>
    <dbReference type="NCBI Taxonomy" id="1127673"/>
    <lineage>
        <taxon>Bacteria</taxon>
        <taxon>Pseudomonadati</taxon>
        <taxon>Pseudomonadota</taxon>
        <taxon>Gammaproteobacteria</taxon>
        <taxon>Alteromonadales</taxon>
        <taxon>Alteromonadaceae</taxon>
        <taxon>Aliiglaciecola</taxon>
    </lineage>
</organism>
<keyword evidence="15" id="KW-1185">Reference proteome</keyword>
<gene>
    <name evidence="14" type="primary">ccmD</name>
    <name evidence="14" type="ORF">GLIP_3118</name>
</gene>
<evidence type="ECO:0000256" key="11">
    <source>
        <dbReference type="ARBA" id="ARBA00023136"/>
    </source>
</evidence>
<evidence type="ECO:0000256" key="12">
    <source>
        <dbReference type="RuleBase" id="RU363101"/>
    </source>
</evidence>
<dbReference type="NCBIfam" id="TIGR03141">
    <property type="entry name" value="cytochro_ccmD"/>
    <property type="match status" value="1"/>
</dbReference>
<evidence type="ECO:0000256" key="1">
    <source>
        <dbReference type="ARBA" id="ARBA00002442"/>
    </source>
</evidence>
<dbReference type="Pfam" id="PF04995">
    <property type="entry name" value="CcmD"/>
    <property type="match status" value="1"/>
</dbReference>
<dbReference type="GO" id="GO:0017004">
    <property type="term" value="P:cytochrome complex assembly"/>
    <property type="evidence" value="ECO:0007669"/>
    <property type="project" value="UniProtKB-KW"/>
</dbReference>
<evidence type="ECO:0000256" key="9">
    <source>
        <dbReference type="ARBA" id="ARBA00022748"/>
    </source>
</evidence>
<keyword evidence="11 12" id="KW-0472">Membrane</keyword>
<keyword evidence="9 12" id="KW-0201">Cytochrome c-type biogenesis</keyword>
<feature type="compositionally biased region" description="Polar residues" evidence="13">
    <location>
        <begin position="77"/>
        <end position="90"/>
    </location>
</feature>
<evidence type="ECO:0000256" key="2">
    <source>
        <dbReference type="ARBA" id="ARBA00004377"/>
    </source>
</evidence>
<dbReference type="InterPro" id="IPR052075">
    <property type="entry name" value="Heme_exporter_D"/>
</dbReference>
<dbReference type="AlphaFoldDB" id="K6X536"/>
<dbReference type="InterPro" id="IPR007078">
    <property type="entry name" value="Haem_export_protD_CcmD"/>
</dbReference>
<dbReference type="PANTHER" id="PTHR37531:SF1">
    <property type="entry name" value="HEME EXPORTER PROTEIN D"/>
    <property type="match status" value="1"/>
</dbReference>
<dbReference type="OrthoDB" id="9815607at2"/>
<dbReference type="GO" id="GO:0015886">
    <property type="term" value="P:heme transport"/>
    <property type="evidence" value="ECO:0007669"/>
    <property type="project" value="InterPro"/>
</dbReference>
<name>K6X536_9ALTE</name>
<evidence type="ECO:0000256" key="13">
    <source>
        <dbReference type="SAM" id="MobiDB-lite"/>
    </source>
</evidence>
<evidence type="ECO:0000256" key="10">
    <source>
        <dbReference type="ARBA" id="ARBA00022989"/>
    </source>
</evidence>
<dbReference type="RefSeq" id="WP_008845544.1">
    <property type="nucleotide sequence ID" value="NZ_BAEN01000059.1"/>
</dbReference>